<evidence type="ECO:0000256" key="3">
    <source>
        <dbReference type="ARBA" id="ARBA00022691"/>
    </source>
</evidence>
<dbReference type="Gene3D" id="3.40.50.150">
    <property type="entry name" value="Vaccinia Virus protein VP39"/>
    <property type="match status" value="1"/>
</dbReference>
<keyword evidence="2 6" id="KW-0808">Transferase</keyword>
<dbReference type="InterPro" id="IPR000780">
    <property type="entry name" value="CheR_MeTrfase"/>
</dbReference>
<dbReference type="PROSITE" id="PS50123">
    <property type="entry name" value="CHER"/>
    <property type="match status" value="1"/>
</dbReference>
<organism evidence="6">
    <name type="scientific">hydrothermal vent metagenome</name>
    <dbReference type="NCBI Taxonomy" id="652676"/>
    <lineage>
        <taxon>unclassified sequences</taxon>
        <taxon>metagenomes</taxon>
        <taxon>ecological metagenomes</taxon>
    </lineage>
</organism>
<evidence type="ECO:0000256" key="4">
    <source>
        <dbReference type="SAM" id="MobiDB-lite"/>
    </source>
</evidence>
<accession>A0A3B1AGW0</accession>
<feature type="non-terminal residue" evidence="6">
    <location>
        <position position="1"/>
    </location>
</feature>
<dbReference type="InterPro" id="IPR050903">
    <property type="entry name" value="Bact_Chemotaxis_MeTrfase"/>
</dbReference>
<dbReference type="PROSITE" id="PS50005">
    <property type="entry name" value="TPR"/>
    <property type="match status" value="1"/>
</dbReference>
<proteinExistence type="predicted"/>
<sequence>RAIYGQHSFREEYRDLRDKYFQRARTGYILSSEVKKKVKFARANIVADNFGHSQTKYDVIFCRNLLIYFDRPTQACVLKKLHRMLKPEGVLCVGHAEAAQVTKDYFLPLDISMAFAFSKVSENSQTFCVSRSDTEKSALKNTKALNSLENTLHNLVSLVEKDQAIGHRLSHNKALTKALAKNHHRMEEKPAKTNKENIQKDKGKEENSGESFSLEKVTEYLEMGRLNDAATQCEAYLKENPESCDAYYYLGLISHQEGRVGVAESLLKKALYLDPGHHLAMGLLALLAEERGDVGQAEDYRRRQKRAISRNSSTDG</sequence>
<dbReference type="Pfam" id="PF01739">
    <property type="entry name" value="CheR"/>
    <property type="match status" value="1"/>
</dbReference>
<dbReference type="InterPro" id="IPR011990">
    <property type="entry name" value="TPR-like_helical_dom_sf"/>
</dbReference>
<dbReference type="SUPFAM" id="SSF53335">
    <property type="entry name" value="S-adenosyl-L-methionine-dependent methyltransferases"/>
    <property type="match status" value="1"/>
</dbReference>
<dbReference type="Gene3D" id="1.25.40.10">
    <property type="entry name" value="Tetratricopeptide repeat domain"/>
    <property type="match status" value="1"/>
</dbReference>
<name>A0A3B1AGW0_9ZZZZ</name>
<protein>
    <submittedName>
        <fullName evidence="6">Chemotaxis protein methyltransferase CheR</fullName>
        <ecNumber evidence="6">2.1.1.80</ecNumber>
    </submittedName>
</protein>
<feature type="region of interest" description="Disordered" evidence="4">
    <location>
        <begin position="180"/>
        <end position="211"/>
    </location>
</feature>
<dbReference type="GO" id="GO:0008983">
    <property type="term" value="F:protein-glutamate O-methyltransferase activity"/>
    <property type="evidence" value="ECO:0007669"/>
    <property type="project" value="UniProtKB-EC"/>
</dbReference>
<keyword evidence="3" id="KW-0949">S-adenosyl-L-methionine</keyword>
<dbReference type="CDD" id="cd02440">
    <property type="entry name" value="AdoMet_MTases"/>
    <property type="match status" value="1"/>
</dbReference>
<evidence type="ECO:0000259" key="5">
    <source>
        <dbReference type="PROSITE" id="PS50123"/>
    </source>
</evidence>
<keyword evidence="1 6" id="KW-0489">Methyltransferase</keyword>
<evidence type="ECO:0000256" key="2">
    <source>
        <dbReference type="ARBA" id="ARBA00022679"/>
    </source>
</evidence>
<dbReference type="EC" id="2.1.1.80" evidence="6"/>
<evidence type="ECO:0000313" key="6">
    <source>
        <dbReference type="EMBL" id="VAX05169.1"/>
    </source>
</evidence>
<dbReference type="PANTHER" id="PTHR24422">
    <property type="entry name" value="CHEMOTAXIS PROTEIN METHYLTRANSFERASE"/>
    <property type="match status" value="1"/>
</dbReference>
<dbReference type="SUPFAM" id="SSF48452">
    <property type="entry name" value="TPR-like"/>
    <property type="match status" value="1"/>
</dbReference>
<dbReference type="AlphaFoldDB" id="A0A3B1AGW0"/>
<dbReference type="InterPro" id="IPR019734">
    <property type="entry name" value="TPR_rpt"/>
</dbReference>
<dbReference type="EMBL" id="UOFU01000411">
    <property type="protein sequence ID" value="VAX05169.1"/>
    <property type="molecule type" value="Genomic_DNA"/>
</dbReference>
<gene>
    <name evidence="6" type="ORF">MNBD_GAMMA20-1819</name>
</gene>
<dbReference type="InterPro" id="IPR029063">
    <property type="entry name" value="SAM-dependent_MTases_sf"/>
</dbReference>
<dbReference type="PANTHER" id="PTHR24422:SF19">
    <property type="entry name" value="CHEMOTAXIS PROTEIN METHYLTRANSFERASE"/>
    <property type="match status" value="1"/>
</dbReference>
<dbReference type="InterPro" id="IPR022642">
    <property type="entry name" value="CheR_C"/>
</dbReference>
<feature type="domain" description="CheR-type methyltransferase" evidence="5">
    <location>
        <begin position="1"/>
        <end position="122"/>
    </location>
</feature>
<dbReference type="Pfam" id="PF13432">
    <property type="entry name" value="TPR_16"/>
    <property type="match status" value="1"/>
</dbReference>
<feature type="compositionally biased region" description="Basic and acidic residues" evidence="4">
    <location>
        <begin position="185"/>
        <end position="207"/>
    </location>
</feature>
<reference evidence="6" key="1">
    <citation type="submission" date="2018-06" db="EMBL/GenBank/DDBJ databases">
        <authorList>
            <person name="Zhirakovskaya E."/>
        </authorList>
    </citation>
    <scope>NUCLEOTIDE SEQUENCE</scope>
</reference>
<evidence type="ECO:0000256" key="1">
    <source>
        <dbReference type="ARBA" id="ARBA00022603"/>
    </source>
</evidence>
<dbReference type="GO" id="GO:0032259">
    <property type="term" value="P:methylation"/>
    <property type="evidence" value="ECO:0007669"/>
    <property type="project" value="UniProtKB-KW"/>
</dbReference>